<evidence type="ECO:0000256" key="3">
    <source>
        <dbReference type="ARBA" id="ARBA00022679"/>
    </source>
</evidence>
<dbReference type="RefSeq" id="XP_064681897.1">
    <property type="nucleotide sequence ID" value="XM_064822211.1"/>
</dbReference>
<organism evidence="10 11">
    <name type="scientific">Mucor velutinosus</name>
    <dbReference type="NCBI Taxonomy" id="708070"/>
    <lineage>
        <taxon>Eukaryota</taxon>
        <taxon>Fungi</taxon>
        <taxon>Fungi incertae sedis</taxon>
        <taxon>Mucoromycota</taxon>
        <taxon>Mucoromycotina</taxon>
        <taxon>Mucoromycetes</taxon>
        <taxon>Mucorales</taxon>
        <taxon>Mucorineae</taxon>
        <taxon>Mucoraceae</taxon>
        <taxon>Mucor</taxon>
    </lineage>
</organism>
<evidence type="ECO:0000256" key="2">
    <source>
        <dbReference type="ARBA" id="ARBA00012483"/>
    </source>
</evidence>
<dbReference type="Pfam" id="PF13181">
    <property type="entry name" value="TPR_8"/>
    <property type="match status" value="1"/>
</dbReference>
<dbReference type="SUPFAM" id="SSF57850">
    <property type="entry name" value="RING/U-box"/>
    <property type="match status" value="1"/>
</dbReference>
<dbReference type="Gene3D" id="6.10.140.2020">
    <property type="match status" value="1"/>
</dbReference>
<dbReference type="EMBL" id="JASEJX010000015">
    <property type="protein sequence ID" value="KAK4515231.1"/>
    <property type="molecule type" value="Genomic_DNA"/>
</dbReference>
<dbReference type="InterPro" id="IPR011990">
    <property type="entry name" value="TPR-like_helical_dom_sf"/>
</dbReference>
<evidence type="ECO:0000313" key="11">
    <source>
        <dbReference type="Proteomes" id="UP001304243"/>
    </source>
</evidence>
<dbReference type="GO" id="GO:0061630">
    <property type="term" value="F:ubiquitin protein ligase activity"/>
    <property type="evidence" value="ECO:0007669"/>
    <property type="project" value="UniProtKB-EC"/>
</dbReference>
<keyword evidence="6" id="KW-0802">TPR repeat</keyword>
<keyword evidence="11" id="KW-1185">Reference proteome</keyword>
<evidence type="ECO:0000259" key="9">
    <source>
        <dbReference type="PROSITE" id="PS51698"/>
    </source>
</evidence>
<dbReference type="InterPro" id="IPR003613">
    <property type="entry name" value="Ubox_domain"/>
</dbReference>
<dbReference type="Pfam" id="PF00515">
    <property type="entry name" value="TPR_1"/>
    <property type="match status" value="1"/>
</dbReference>
<feature type="domain" description="U-box" evidence="9">
    <location>
        <begin position="232"/>
        <end position="306"/>
    </location>
</feature>
<evidence type="ECO:0000256" key="6">
    <source>
        <dbReference type="ARBA" id="ARBA00022803"/>
    </source>
</evidence>
<dbReference type="GO" id="GO:0000209">
    <property type="term" value="P:protein polyubiquitination"/>
    <property type="evidence" value="ECO:0007669"/>
    <property type="project" value="TreeGrafter"/>
</dbReference>
<dbReference type="Gene3D" id="1.25.40.10">
    <property type="entry name" value="Tetratricopeptide repeat domain"/>
    <property type="match status" value="1"/>
</dbReference>
<proteinExistence type="predicted"/>
<dbReference type="GO" id="GO:0071218">
    <property type="term" value="P:cellular response to misfolded protein"/>
    <property type="evidence" value="ECO:0007669"/>
    <property type="project" value="TreeGrafter"/>
</dbReference>
<comment type="caution">
    <text evidence="10">The sequence shown here is derived from an EMBL/GenBank/DDBJ whole genome shotgun (WGS) entry which is preliminary data.</text>
</comment>
<comment type="catalytic activity">
    <reaction evidence="1">
        <text>S-ubiquitinyl-[E2 ubiquitin-conjugating enzyme]-L-cysteine + [acceptor protein]-L-lysine = [E2 ubiquitin-conjugating enzyme]-L-cysteine + N(6)-ubiquitinyl-[acceptor protein]-L-lysine.</text>
        <dbReference type="EC" id="2.3.2.27"/>
    </reaction>
</comment>
<keyword evidence="4" id="KW-0677">Repeat</keyword>
<dbReference type="SMART" id="SM00028">
    <property type="entry name" value="TPR"/>
    <property type="match status" value="3"/>
</dbReference>
<accession>A0AAN7DHY6</accession>
<dbReference type="PROSITE" id="PS51698">
    <property type="entry name" value="U_BOX"/>
    <property type="match status" value="1"/>
</dbReference>
<protein>
    <recommendedName>
        <fullName evidence="7">E3 ubiquitin-protein ligase CHIP</fullName>
        <ecNumber evidence="2">2.3.2.27</ecNumber>
    </recommendedName>
    <alternativeName>
        <fullName evidence="8">RING-type E3 ubiquitin transferase CHIP</fullName>
    </alternativeName>
</protein>
<reference evidence="10 11" key="1">
    <citation type="submission" date="2022-11" db="EMBL/GenBank/DDBJ databases">
        <title>Mucor velutinosus strain NIH1002 WGS.</title>
        <authorList>
            <person name="Subramanian P."/>
            <person name="Mullikin J.C."/>
            <person name="Segre J.A."/>
            <person name="Zelazny A.M."/>
        </authorList>
    </citation>
    <scope>NUCLEOTIDE SEQUENCE [LARGE SCALE GENOMIC DNA]</scope>
    <source>
        <strain evidence="10 11">NIH1002</strain>
    </source>
</reference>
<keyword evidence="3" id="KW-0808">Transferase</keyword>
<dbReference type="Proteomes" id="UP001304243">
    <property type="component" value="Unassembled WGS sequence"/>
</dbReference>
<dbReference type="GO" id="GO:0043161">
    <property type="term" value="P:proteasome-mediated ubiquitin-dependent protein catabolic process"/>
    <property type="evidence" value="ECO:0007669"/>
    <property type="project" value="TreeGrafter"/>
</dbReference>
<dbReference type="AlphaFoldDB" id="A0AAN7DHY6"/>
<dbReference type="PANTHER" id="PTHR46803:SF2">
    <property type="entry name" value="E3 UBIQUITIN-PROTEIN LIGASE CHIP"/>
    <property type="match status" value="1"/>
</dbReference>
<evidence type="ECO:0000256" key="1">
    <source>
        <dbReference type="ARBA" id="ARBA00000900"/>
    </source>
</evidence>
<dbReference type="InterPro" id="IPR013083">
    <property type="entry name" value="Znf_RING/FYVE/PHD"/>
</dbReference>
<evidence type="ECO:0000256" key="7">
    <source>
        <dbReference type="ARBA" id="ARBA00044534"/>
    </source>
</evidence>
<gene>
    <name evidence="10" type="ORF">ATC70_002841</name>
</gene>
<dbReference type="GeneID" id="89946543"/>
<evidence type="ECO:0000256" key="4">
    <source>
        <dbReference type="ARBA" id="ARBA00022737"/>
    </source>
</evidence>
<name>A0AAN7DHY6_9FUNG</name>
<evidence type="ECO:0000256" key="8">
    <source>
        <dbReference type="ARBA" id="ARBA00044543"/>
    </source>
</evidence>
<evidence type="ECO:0000256" key="5">
    <source>
        <dbReference type="ARBA" id="ARBA00022786"/>
    </source>
</evidence>
<dbReference type="InterPro" id="IPR045202">
    <property type="entry name" value="CHIP_RING-Ubox"/>
</dbReference>
<dbReference type="GO" id="GO:0006515">
    <property type="term" value="P:protein quality control for misfolded or incompletely synthesized proteins"/>
    <property type="evidence" value="ECO:0007669"/>
    <property type="project" value="TreeGrafter"/>
</dbReference>
<dbReference type="CDD" id="cd16654">
    <property type="entry name" value="RING-Ubox_CHIP"/>
    <property type="match status" value="1"/>
</dbReference>
<dbReference type="GO" id="GO:0045862">
    <property type="term" value="P:positive regulation of proteolysis"/>
    <property type="evidence" value="ECO:0007669"/>
    <property type="project" value="TreeGrafter"/>
</dbReference>
<dbReference type="GO" id="GO:0051087">
    <property type="term" value="F:protein-folding chaperone binding"/>
    <property type="evidence" value="ECO:0007669"/>
    <property type="project" value="TreeGrafter"/>
</dbReference>
<sequence>MGNSITVTFDYFYIKGPEKKVPETSIVRFIHSSPQMSKAEAENHKANGNKLFAEKRYEDAIKEYTSAIIKDFSVGVYYTNRALCYSKLEQYDNVVTDCRKAIEIDPTLVKAYYLIGQALTEKKQHTEALKKLKTGYELAIQQKVKYVNDILQALLIARKRKWEDDEAIRLEKENELLCYVKGLIEHDRAQQLAAVDPNDEEAIDTINYNIDERLSKVQHVFVQSKDNASRREIPDAYLDKISFNIMHDPVFTPDGITYERQSLLDHFKRNGYFDPISRRPCTEKQLVPNLSLREAIEDFLKDNGWAADY</sequence>
<dbReference type="Gene3D" id="3.30.40.10">
    <property type="entry name" value="Zinc/RING finger domain, C3HC4 (zinc finger)"/>
    <property type="match status" value="1"/>
</dbReference>
<dbReference type="InterPro" id="IPR041312">
    <property type="entry name" value="CHIP_TPR_N"/>
</dbReference>
<dbReference type="GO" id="GO:0005737">
    <property type="term" value="C:cytoplasm"/>
    <property type="evidence" value="ECO:0007669"/>
    <property type="project" value="TreeGrafter"/>
</dbReference>
<dbReference type="PANTHER" id="PTHR46803">
    <property type="entry name" value="E3 UBIQUITIN-PROTEIN LIGASE CHIP"/>
    <property type="match status" value="1"/>
</dbReference>
<dbReference type="Pfam" id="PF18391">
    <property type="entry name" value="CHIP_TPR_N"/>
    <property type="match status" value="1"/>
</dbReference>
<evidence type="ECO:0000313" key="10">
    <source>
        <dbReference type="EMBL" id="KAK4515231.1"/>
    </source>
</evidence>
<dbReference type="SUPFAM" id="SSF48452">
    <property type="entry name" value="TPR-like"/>
    <property type="match status" value="1"/>
</dbReference>
<dbReference type="SMART" id="SM00504">
    <property type="entry name" value="Ubox"/>
    <property type="match status" value="1"/>
</dbReference>
<dbReference type="Pfam" id="PF04564">
    <property type="entry name" value="U-box"/>
    <property type="match status" value="1"/>
</dbReference>
<dbReference type="InterPro" id="IPR019734">
    <property type="entry name" value="TPR_rpt"/>
</dbReference>
<dbReference type="EC" id="2.3.2.27" evidence="2"/>
<keyword evidence="5" id="KW-0833">Ubl conjugation pathway</keyword>